<dbReference type="InterPro" id="IPR016164">
    <property type="entry name" value="FAD-linked_Oxase-like_C"/>
</dbReference>
<evidence type="ECO:0000259" key="6">
    <source>
        <dbReference type="PROSITE" id="PS51387"/>
    </source>
</evidence>
<dbReference type="PROSITE" id="PS51387">
    <property type="entry name" value="FAD_PCMH"/>
    <property type="match status" value="1"/>
</dbReference>
<dbReference type="AlphaFoldDB" id="A0A4R5QDQ2"/>
<evidence type="ECO:0000256" key="2">
    <source>
        <dbReference type="ARBA" id="ARBA00005466"/>
    </source>
</evidence>
<dbReference type="SUPFAM" id="SSF55103">
    <property type="entry name" value="FAD-linked oxidases, C-terminal domain"/>
    <property type="match status" value="1"/>
</dbReference>
<dbReference type="InterPro" id="IPR016169">
    <property type="entry name" value="FAD-bd_PCMH_sub2"/>
</dbReference>
<dbReference type="InterPro" id="IPR016167">
    <property type="entry name" value="FAD-bd_PCMH_sub1"/>
</dbReference>
<dbReference type="InterPro" id="IPR036318">
    <property type="entry name" value="FAD-bd_PCMH-like_sf"/>
</dbReference>
<evidence type="ECO:0000313" key="7">
    <source>
        <dbReference type="EMBL" id="TDH60497.1"/>
    </source>
</evidence>
<keyword evidence="5" id="KW-0560">Oxidoreductase</keyword>
<dbReference type="Pfam" id="PF08031">
    <property type="entry name" value="BBE"/>
    <property type="match status" value="1"/>
</dbReference>
<dbReference type="InterPro" id="IPR050416">
    <property type="entry name" value="FAD-linked_Oxidoreductase"/>
</dbReference>
<accession>A0A4R5QDQ2</accession>
<evidence type="ECO:0000256" key="5">
    <source>
        <dbReference type="ARBA" id="ARBA00023002"/>
    </source>
</evidence>
<reference evidence="7 8" key="1">
    <citation type="journal article" date="2016" name="J. Microbiol.">
        <title>Dankookia rubra gen. nov., sp. nov., an alphaproteobacterium isolated from sediment of a shallow stream.</title>
        <authorList>
            <person name="Kim W.H."/>
            <person name="Kim D.H."/>
            <person name="Kang K."/>
            <person name="Ahn T.Y."/>
        </authorList>
    </citation>
    <scope>NUCLEOTIDE SEQUENCE [LARGE SCALE GENOMIC DNA]</scope>
    <source>
        <strain evidence="7 8">JCM30602</strain>
    </source>
</reference>
<organism evidence="7 8">
    <name type="scientific">Dankookia rubra</name>
    <dbReference type="NCBI Taxonomy" id="1442381"/>
    <lineage>
        <taxon>Bacteria</taxon>
        <taxon>Pseudomonadati</taxon>
        <taxon>Pseudomonadota</taxon>
        <taxon>Alphaproteobacteria</taxon>
        <taxon>Acetobacterales</taxon>
        <taxon>Roseomonadaceae</taxon>
        <taxon>Dankookia</taxon>
    </lineage>
</organism>
<keyword evidence="3" id="KW-0285">Flavoprotein</keyword>
<dbReference type="InterPro" id="IPR006094">
    <property type="entry name" value="Oxid_FAD_bind_N"/>
</dbReference>
<feature type="domain" description="FAD-binding PCMH-type" evidence="6">
    <location>
        <begin position="41"/>
        <end position="211"/>
    </location>
</feature>
<evidence type="ECO:0000256" key="4">
    <source>
        <dbReference type="ARBA" id="ARBA00022827"/>
    </source>
</evidence>
<dbReference type="GO" id="GO:0071949">
    <property type="term" value="F:FAD binding"/>
    <property type="evidence" value="ECO:0007669"/>
    <property type="project" value="InterPro"/>
</dbReference>
<dbReference type="InterPro" id="IPR016166">
    <property type="entry name" value="FAD-bd_PCMH"/>
</dbReference>
<dbReference type="InterPro" id="IPR006093">
    <property type="entry name" value="Oxy_OxRdtase_FAD_BS"/>
</dbReference>
<dbReference type="EMBL" id="SMSJ01000037">
    <property type="protein sequence ID" value="TDH60497.1"/>
    <property type="molecule type" value="Genomic_DNA"/>
</dbReference>
<evidence type="ECO:0000313" key="8">
    <source>
        <dbReference type="Proteomes" id="UP000295096"/>
    </source>
</evidence>
<dbReference type="PANTHER" id="PTHR42973">
    <property type="entry name" value="BINDING OXIDOREDUCTASE, PUTATIVE (AFU_ORTHOLOGUE AFUA_1G17690)-RELATED"/>
    <property type="match status" value="1"/>
</dbReference>
<protein>
    <submittedName>
        <fullName evidence="7">FAD-binding oxidoreductase</fullName>
    </submittedName>
</protein>
<dbReference type="GO" id="GO:0016491">
    <property type="term" value="F:oxidoreductase activity"/>
    <property type="evidence" value="ECO:0007669"/>
    <property type="project" value="UniProtKB-KW"/>
</dbReference>
<dbReference type="Pfam" id="PF01565">
    <property type="entry name" value="FAD_binding_4"/>
    <property type="match status" value="1"/>
</dbReference>
<keyword evidence="8" id="KW-1185">Reference proteome</keyword>
<dbReference type="Gene3D" id="3.40.462.20">
    <property type="match status" value="1"/>
</dbReference>
<gene>
    <name evidence="7" type="ORF">E2C06_21890</name>
</gene>
<dbReference type="Gene3D" id="3.30.465.10">
    <property type="match status" value="1"/>
</dbReference>
<sequence>MDSTTSQADPVAELANSFAGQVLRPTDPGYEEARRVHNGLIDRRPALIARCRGLADITDAVRLGRDQGLEIAIRGGGHNVAGRATTEGSLMIDLSLMKGIHVDPTARTARAQGGVTWGEFNRETQLHGLATTGGVVSSTGVAGLTLGGGLGWLMAKHGLALDKLLSAEVVLADGRVVTASERDHPDLFWALRGGGGNFGVVASLEYRLHPVGPIVTGGLVAWPFASAWDVLRHFRDITASLPDELTLVAGLVHAPDGSGEKMAAIVLCHCGTPAAAEEALRPIRQFGTPALDAIGPMPYAQLNAMLDAKYPRGALNYWKSSFLSALTDDAIRAMIESFAACPTPMGQLLMEHVHGAVARVEVGDTAFPHRAEGYNMLVLSEWTDPRQTEACTAWAREAFAALRPYTGAGRYVNYLDADERPDAVAAAYGPNFGRLQQIKAKYDPVNLFRLNQNILPTA</sequence>
<dbReference type="Gene3D" id="3.30.43.10">
    <property type="entry name" value="Uridine Diphospho-n-acetylenolpyruvylglucosamine Reductase, domain 2"/>
    <property type="match status" value="1"/>
</dbReference>
<dbReference type="OrthoDB" id="9775082at2"/>
<name>A0A4R5QDQ2_9PROT</name>
<dbReference type="SUPFAM" id="SSF56176">
    <property type="entry name" value="FAD-binding/transporter-associated domain-like"/>
    <property type="match status" value="1"/>
</dbReference>
<evidence type="ECO:0000256" key="1">
    <source>
        <dbReference type="ARBA" id="ARBA00001974"/>
    </source>
</evidence>
<comment type="similarity">
    <text evidence="2">Belongs to the oxygen-dependent FAD-linked oxidoreductase family.</text>
</comment>
<dbReference type="PANTHER" id="PTHR42973:SF39">
    <property type="entry name" value="FAD-BINDING PCMH-TYPE DOMAIN-CONTAINING PROTEIN"/>
    <property type="match status" value="1"/>
</dbReference>
<keyword evidence="4" id="KW-0274">FAD</keyword>
<proteinExistence type="inferred from homology"/>
<dbReference type="InterPro" id="IPR012951">
    <property type="entry name" value="BBE"/>
</dbReference>
<comment type="caution">
    <text evidence="7">The sequence shown here is derived from an EMBL/GenBank/DDBJ whole genome shotgun (WGS) entry which is preliminary data.</text>
</comment>
<dbReference type="Proteomes" id="UP000295096">
    <property type="component" value="Unassembled WGS sequence"/>
</dbReference>
<dbReference type="PROSITE" id="PS00862">
    <property type="entry name" value="OX2_COVAL_FAD"/>
    <property type="match status" value="1"/>
</dbReference>
<comment type="cofactor">
    <cofactor evidence="1">
        <name>FAD</name>
        <dbReference type="ChEBI" id="CHEBI:57692"/>
    </cofactor>
</comment>
<evidence type="ECO:0000256" key="3">
    <source>
        <dbReference type="ARBA" id="ARBA00022630"/>
    </source>
</evidence>